<dbReference type="RefSeq" id="XP_041561137.1">
    <property type="nucleotide sequence ID" value="XM_041695403.1"/>
</dbReference>
<evidence type="ECO:0000256" key="2">
    <source>
        <dbReference type="SAM" id="SignalP"/>
    </source>
</evidence>
<organism evidence="3 4">
    <name type="scientific">Aspergillus puulaauensis</name>
    <dbReference type="NCBI Taxonomy" id="1220207"/>
    <lineage>
        <taxon>Eukaryota</taxon>
        <taxon>Fungi</taxon>
        <taxon>Dikarya</taxon>
        <taxon>Ascomycota</taxon>
        <taxon>Pezizomycotina</taxon>
        <taxon>Eurotiomycetes</taxon>
        <taxon>Eurotiomycetidae</taxon>
        <taxon>Eurotiales</taxon>
        <taxon>Aspergillaceae</taxon>
        <taxon>Aspergillus</taxon>
    </lineage>
</organism>
<name>A0A7R7XWE3_9EURO</name>
<reference evidence="3" key="2">
    <citation type="submission" date="2021-02" db="EMBL/GenBank/DDBJ databases">
        <title>Aspergillus puulaauensis MK2 genome sequence.</title>
        <authorList>
            <person name="Futagami T."/>
            <person name="Mori K."/>
            <person name="Kadooka C."/>
            <person name="Tanaka T."/>
        </authorList>
    </citation>
    <scope>NUCLEOTIDE SEQUENCE</scope>
    <source>
        <strain evidence="3">MK2</strain>
    </source>
</reference>
<dbReference type="GeneID" id="64978948"/>
<dbReference type="EMBL" id="AP024449">
    <property type="protein sequence ID" value="BCS28951.1"/>
    <property type="molecule type" value="Genomic_DNA"/>
</dbReference>
<gene>
    <name evidence="3" type="ORF">APUU_70521A</name>
</gene>
<proteinExistence type="predicted"/>
<dbReference type="OrthoDB" id="10578716at2759"/>
<feature type="chain" id="PRO_5031050613" evidence="2">
    <location>
        <begin position="18"/>
        <end position="142"/>
    </location>
</feature>
<dbReference type="KEGG" id="apuu:APUU_70521A"/>
<keyword evidence="4" id="KW-1185">Reference proteome</keyword>
<keyword evidence="2" id="KW-0732">Signal</keyword>
<feature type="compositionally biased region" description="Low complexity" evidence="1">
    <location>
        <begin position="93"/>
        <end position="120"/>
    </location>
</feature>
<accession>A0A7R7XWE3</accession>
<feature type="region of interest" description="Disordered" evidence="1">
    <location>
        <begin position="41"/>
        <end position="127"/>
    </location>
</feature>
<sequence length="142" mass="13993">MKLAAAIALNLAVLAVTAPTSTNVERANPVEGIMEMLNLGQQHSSSAATPTPTPTVVPNSNMNFPGEKATGIQQHGAASSAVIKPTESSHFHVSAAATSSVSVSDATASASSTPSASASAKPESPIAGVPIVGPVLANVLGL</sequence>
<evidence type="ECO:0000313" key="4">
    <source>
        <dbReference type="Proteomes" id="UP000654913"/>
    </source>
</evidence>
<protein>
    <submittedName>
        <fullName evidence="3">Uncharacterized protein</fullName>
    </submittedName>
</protein>
<feature type="signal peptide" evidence="2">
    <location>
        <begin position="1"/>
        <end position="17"/>
    </location>
</feature>
<evidence type="ECO:0000256" key="1">
    <source>
        <dbReference type="SAM" id="MobiDB-lite"/>
    </source>
</evidence>
<dbReference type="Proteomes" id="UP000654913">
    <property type="component" value="Chromosome 7"/>
</dbReference>
<reference evidence="3" key="1">
    <citation type="submission" date="2021-01" db="EMBL/GenBank/DDBJ databases">
        <authorList>
            <consortium name="Aspergillus puulaauensis MK2 genome sequencing consortium"/>
            <person name="Kazuki M."/>
            <person name="Futagami T."/>
        </authorList>
    </citation>
    <scope>NUCLEOTIDE SEQUENCE</scope>
    <source>
        <strain evidence="3">MK2</strain>
    </source>
</reference>
<evidence type="ECO:0000313" key="3">
    <source>
        <dbReference type="EMBL" id="BCS28951.1"/>
    </source>
</evidence>
<feature type="compositionally biased region" description="Low complexity" evidence="1">
    <location>
        <begin position="44"/>
        <end position="61"/>
    </location>
</feature>
<dbReference type="AlphaFoldDB" id="A0A7R7XWE3"/>